<comment type="caution">
    <text evidence="2">The sequence shown here is derived from an EMBL/GenBank/DDBJ whole genome shotgun (WGS) entry which is preliminary data.</text>
</comment>
<gene>
    <name evidence="2" type="ORF">JOC54_000087</name>
</gene>
<proteinExistence type="predicted"/>
<dbReference type="EMBL" id="JAFBCV010000001">
    <property type="protein sequence ID" value="MBM7836856.1"/>
    <property type="molecule type" value="Genomic_DNA"/>
</dbReference>
<sequence length="242" mass="26914">MSKVDIIRQAEKLYHDRCYTTQTLFEPGSWLHKPVASVMQAFSLLPKDQPLHVLDLGAGVGRNSIPIAQKMKDSGGTVVCVDLLDSALEQLVAYSKQYDVDALICAQKEDVGQYSIATNQFDFIMAVSSLEHVESEDVLTQLIDRMASGTKTGGINALIINTEVEEIELQTKEKRDAFIEVNMGTSEMTNMLSAHYDGWELLTHQVKPLEYTITRGKEDVLLKTKALTYIVRRGVGGEGECR</sequence>
<dbReference type="Proteomes" id="UP001179280">
    <property type="component" value="Unassembled WGS sequence"/>
</dbReference>
<dbReference type="InterPro" id="IPR041698">
    <property type="entry name" value="Methyltransf_25"/>
</dbReference>
<dbReference type="Pfam" id="PF13649">
    <property type="entry name" value="Methyltransf_25"/>
    <property type="match status" value="1"/>
</dbReference>
<dbReference type="CDD" id="cd02440">
    <property type="entry name" value="AdoMet_MTases"/>
    <property type="match status" value="1"/>
</dbReference>
<dbReference type="InterPro" id="IPR029063">
    <property type="entry name" value="SAM-dependent_MTases_sf"/>
</dbReference>
<dbReference type="GO" id="GO:0008168">
    <property type="term" value="F:methyltransferase activity"/>
    <property type="evidence" value="ECO:0007669"/>
    <property type="project" value="UniProtKB-KW"/>
</dbReference>
<dbReference type="SUPFAM" id="SSF53335">
    <property type="entry name" value="S-adenosyl-L-methionine-dependent methyltransferases"/>
    <property type="match status" value="1"/>
</dbReference>
<keyword evidence="3" id="KW-1185">Reference proteome</keyword>
<reference evidence="2" key="1">
    <citation type="submission" date="2021-01" db="EMBL/GenBank/DDBJ databases">
        <title>Genomic Encyclopedia of Type Strains, Phase IV (KMG-IV): sequencing the most valuable type-strain genomes for metagenomic binning, comparative biology and taxonomic classification.</title>
        <authorList>
            <person name="Goeker M."/>
        </authorList>
    </citation>
    <scope>NUCLEOTIDE SEQUENCE</scope>
    <source>
        <strain evidence="2">DSM 21943</strain>
    </source>
</reference>
<evidence type="ECO:0000313" key="2">
    <source>
        <dbReference type="EMBL" id="MBM7836856.1"/>
    </source>
</evidence>
<accession>A0ABS2SMV8</accession>
<dbReference type="GO" id="GO:0032259">
    <property type="term" value="P:methylation"/>
    <property type="evidence" value="ECO:0007669"/>
    <property type="project" value="UniProtKB-KW"/>
</dbReference>
<dbReference type="RefSeq" id="WP_035417193.1">
    <property type="nucleotide sequence ID" value="NZ_JAFBCV010000001.1"/>
</dbReference>
<evidence type="ECO:0000259" key="1">
    <source>
        <dbReference type="Pfam" id="PF13649"/>
    </source>
</evidence>
<protein>
    <submittedName>
        <fullName evidence="2">2-polyprenyl-3-methyl-5-hydroxy-6-metoxy-1, 4-benzoquinol methylase</fullName>
    </submittedName>
</protein>
<keyword evidence="2" id="KW-0489">Methyltransferase</keyword>
<evidence type="ECO:0000313" key="3">
    <source>
        <dbReference type="Proteomes" id="UP001179280"/>
    </source>
</evidence>
<name>A0ABS2SMV8_9BACI</name>
<feature type="domain" description="Methyltransferase" evidence="1">
    <location>
        <begin position="53"/>
        <end position="154"/>
    </location>
</feature>
<dbReference type="Gene3D" id="3.40.50.150">
    <property type="entry name" value="Vaccinia Virus protein VP39"/>
    <property type="match status" value="1"/>
</dbReference>
<organism evidence="2 3">
    <name type="scientific">Shouchella xiaoxiensis</name>
    <dbReference type="NCBI Taxonomy" id="766895"/>
    <lineage>
        <taxon>Bacteria</taxon>
        <taxon>Bacillati</taxon>
        <taxon>Bacillota</taxon>
        <taxon>Bacilli</taxon>
        <taxon>Bacillales</taxon>
        <taxon>Bacillaceae</taxon>
        <taxon>Shouchella</taxon>
    </lineage>
</organism>
<keyword evidence="2" id="KW-0808">Transferase</keyword>